<protein>
    <submittedName>
        <fullName evidence="1">Uncharacterized protein</fullName>
    </submittedName>
</protein>
<sequence length="54" mass="6297">MQLQMQIEDILQKNKINQQHILVASSDSYTSATDYTIYRIISRMQTVSLFETNS</sequence>
<reference evidence="2" key="1">
    <citation type="journal article" date="2019" name="Nat. Commun.">
        <title>The genome of broomcorn millet.</title>
        <authorList>
            <person name="Zou C."/>
            <person name="Miki D."/>
            <person name="Li D."/>
            <person name="Tang Q."/>
            <person name="Xiao L."/>
            <person name="Rajput S."/>
            <person name="Deng P."/>
            <person name="Jia W."/>
            <person name="Huang R."/>
            <person name="Zhang M."/>
            <person name="Sun Y."/>
            <person name="Hu J."/>
            <person name="Fu X."/>
            <person name="Schnable P.S."/>
            <person name="Li F."/>
            <person name="Zhang H."/>
            <person name="Feng B."/>
            <person name="Zhu X."/>
            <person name="Liu R."/>
            <person name="Schnable J.C."/>
            <person name="Zhu J.-K."/>
            <person name="Zhang H."/>
        </authorList>
    </citation>
    <scope>NUCLEOTIDE SEQUENCE [LARGE SCALE GENOMIC DNA]</scope>
</reference>
<keyword evidence="2" id="KW-1185">Reference proteome</keyword>
<comment type="caution">
    <text evidence="1">The sequence shown here is derived from an EMBL/GenBank/DDBJ whole genome shotgun (WGS) entry which is preliminary data.</text>
</comment>
<organism evidence="1 2">
    <name type="scientific">Panicum miliaceum</name>
    <name type="common">Proso millet</name>
    <name type="synonym">Broomcorn millet</name>
    <dbReference type="NCBI Taxonomy" id="4540"/>
    <lineage>
        <taxon>Eukaryota</taxon>
        <taxon>Viridiplantae</taxon>
        <taxon>Streptophyta</taxon>
        <taxon>Embryophyta</taxon>
        <taxon>Tracheophyta</taxon>
        <taxon>Spermatophyta</taxon>
        <taxon>Magnoliopsida</taxon>
        <taxon>Liliopsida</taxon>
        <taxon>Poales</taxon>
        <taxon>Poaceae</taxon>
        <taxon>PACMAD clade</taxon>
        <taxon>Panicoideae</taxon>
        <taxon>Panicodae</taxon>
        <taxon>Paniceae</taxon>
        <taxon>Panicinae</taxon>
        <taxon>Panicum</taxon>
        <taxon>Panicum sect. Panicum</taxon>
    </lineage>
</organism>
<name>A0A3L6S2T4_PANMI</name>
<accession>A0A3L6S2T4</accession>
<proteinExistence type="predicted"/>
<dbReference type="Proteomes" id="UP000275267">
    <property type="component" value="Unassembled WGS sequence"/>
</dbReference>
<gene>
    <name evidence="1" type="ORF">C2845_PM09G13370</name>
</gene>
<evidence type="ECO:0000313" key="2">
    <source>
        <dbReference type="Proteomes" id="UP000275267"/>
    </source>
</evidence>
<evidence type="ECO:0000313" key="1">
    <source>
        <dbReference type="EMBL" id="RLN12718.1"/>
    </source>
</evidence>
<dbReference type="AlphaFoldDB" id="A0A3L6S2T4"/>
<dbReference type="EMBL" id="PQIB02000006">
    <property type="protein sequence ID" value="RLN12718.1"/>
    <property type="molecule type" value="Genomic_DNA"/>
</dbReference>